<dbReference type="SUPFAM" id="SSF81901">
    <property type="entry name" value="HCP-like"/>
    <property type="match status" value="1"/>
</dbReference>
<feature type="signal peptide" evidence="1">
    <location>
        <begin position="1"/>
        <end position="24"/>
    </location>
</feature>
<dbReference type="PANTHER" id="PTHR11102:SF160">
    <property type="entry name" value="ERAD-ASSOCIATED E3 UBIQUITIN-PROTEIN LIGASE COMPONENT HRD3"/>
    <property type="match status" value="1"/>
</dbReference>
<accession>A0ABV2HKI1</accession>
<dbReference type="RefSeq" id="WP_354413419.1">
    <property type="nucleotide sequence ID" value="NZ_JBEPLM010000001.1"/>
</dbReference>
<dbReference type="Pfam" id="PF08238">
    <property type="entry name" value="Sel1"/>
    <property type="match status" value="4"/>
</dbReference>
<dbReference type="EMBL" id="JBEPLM010000001">
    <property type="protein sequence ID" value="MET3590919.1"/>
    <property type="molecule type" value="Genomic_DNA"/>
</dbReference>
<sequence>MLRPVHVLVLSCLALAPLTGGAFAAQASSDKSDDAAKKAALSEAISICDQGASVPLDPEAKAPPVQYFDLFPQDMNLSKLKSLADKCQAAMLGAPLEKRLTLQWLRVEVALDQPGLTWLIPQVKLLADGGNPEANFLLYEFYSAHRHDSVDAGAPPIMRGMALDALQKAGTAGHLTALLTLLHQYTEGPLLRRDAHKVVETAQRIIDAPAQGQSPGEWDSQLRAAMPLRIAQTMLEKDGFPGDEQQKAFRAVEADSKAGTDGPEASVLAYIKALRLGRGTQQDAAKARQLLEARVSHDEYAIPMLADMLAKGEGGPADGKRAIALLRPVTKSVAEARPILAGLLSDGKFVGRQPRAAIQLLSAPRDLDAYIRLAGLLLDYDGVRIDYPDLLVECLGDGADAGEPGAALALARLELLDNQQFKNEDHARAMLKPLADAGDRDALWLYASTQYANLDSTSYRPSRRDGGLSDDDLKALIGEGEGKKEPQAYLLHAKLLRRGLIYPQDDVRATAMLINAANLGSVEAMVLLGDAYDNGLGIDKNPRERLHAWREAARLGSLQAKSKLANAFTFDSFDHLMTLREGITNRIALYNDGIGRMGAVVFGGDAGIELSGLFSGPASSAGTAAVAAAVMDAFREAPAGLDEENLVGIGKALPDEIRIAIETTLKSEGFYAGEPKGYFGPDARKALAAWVDAKGPLTDAPSPQTAAGTQQAAPASDMLAGEILDRVRDKVFARAQAAKTEKQKLAAIKQLGMLARYGDLPSRWVLVRNYHQARAIRSVVTPEEITRYALDILVSKPEGVDKPEFEFIFDLTQIAKDRKSKAVGSATLQAIRDDPRLQDPLTLGAIMGQFAFAPDACDSVLAAAKKAGINGTGSDGCDEQTRTALIAYAKDKGASGTDAAARKAAAEEIKALDAQAAK</sequence>
<evidence type="ECO:0000313" key="3">
    <source>
        <dbReference type="Proteomes" id="UP001549036"/>
    </source>
</evidence>
<feature type="chain" id="PRO_5046043063" evidence="1">
    <location>
        <begin position="25"/>
        <end position="918"/>
    </location>
</feature>
<evidence type="ECO:0000256" key="1">
    <source>
        <dbReference type="SAM" id="SignalP"/>
    </source>
</evidence>
<gene>
    <name evidence="2" type="ORF">ABID26_000298</name>
</gene>
<dbReference type="SMART" id="SM00671">
    <property type="entry name" value="SEL1"/>
    <property type="match status" value="2"/>
</dbReference>
<reference evidence="2 3" key="1">
    <citation type="submission" date="2024-06" db="EMBL/GenBank/DDBJ databases">
        <title>Genomic Encyclopedia of Type Strains, Phase IV (KMG-IV): sequencing the most valuable type-strain genomes for metagenomic binning, comparative biology and taxonomic classification.</title>
        <authorList>
            <person name="Goeker M."/>
        </authorList>
    </citation>
    <scope>NUCLEOTIDE SEQUENCE [LARGE SCALE GENOMIC DNA]</scope>
    <source>
        <strain evidence="2 3">DSM 29846</strain>
    </source>
</reference>
<keyword evidence="1" id="KW-0732">Signal</keyword>
<dbReference type="InterPro" id="IPR006597">
    <property type="entry name" value="Sel1-like"/>
</dbReference>
<dbReference type="InterPro" id="IPR050767">
    <property type="entry name" value="Sel1_AlgK"/>
</dbReference>
<dbReference type="InterPro" id="IPR011990">
    <property type="entry name" value="TPR-like_helical_dom_sf"/>
</dbReference>
<evidence type="ECO:0000313" key="2">
    <source>
        <dbReference type="EMBL" id="MET3590919.1"/>
    </source>
</evidence>
<protein>
    <submittedName>
        <fullName evidence="2">TPR repeat protein</fullName>
    </submittedName>
</protein>
<dbReference type="Gene3D" id="1.25.40.10">
    <property type="entry name" value="Tetratricopeptide repeat domain"/>
    <property type="match status" value="2"/>
</dbReference>
<proteinExistence type="predicted"/>
<comment type="caution">
    <text evidence="2">The sequence shown here is derived from an EMBL/GenBank/DDBJ whole genome shotgun (WGS) entry which is preliminary data.</text>
</comment>
<dbReference type="PANTHER" id="PTHR11102">
    <property type="entry name" value="SEL-1-LIKE PROTEIN"/>
    <property type="match status" value="1"/>
</dbReference>
<organism evidence="2 3">
    <name type="scientific">Mesorhizobium shonense</name>
    <dbReference type="NCBI Taxonomy" id="1209948"/>
    <lineage>
        <taxon>Bacteria</taxon>
        <taxon>Pseudomonadati</taxon>
        <taxon>Pseudomonadota</taxon>
        <taxon>Alphaproteobacteria</taxon>
        <taxon>Hyphomicrobiales</taxon>
        <taxon>Phyllobacteriaceae</taxon>
        <taxon>Mesorhizobium</taxon>
    </lineage>
</organism>
<name>A0ABV2HKI1_9HYPH</name>
<keyword evidence="3" id="KW-1185">Reference proteome</keyword>
<dbReference type="Proteomes" id="UP001549036">
    <property type="component" value="Unassembled WGS sequence"/>
</dbReference>